<proteinExistence type="predicted"/>
<comment type="subcellular location">
    <subcellularLocation>
        <location evidence="1">Cell membrane</location>
        <topology evidence="1">Multi-pass membrane protein</topology>
    </subcellularLocation>
</comment>
<evidence type="ECO:0000313" key="11">
    <source>
        <dbReference type="EMBL" id="SAL27274.1"/>
    </source>
</evidence>
<keyword evidence="7 10" id="KW-0472">Membrane</keyword>
<feature type="transmembrane region" description="Helical" evidence="10">
    <location>
        <begin position="253"/>
        <end position="278"/>
    </location>
</feature>
<gene>
    <name evidence="11" type="ORF">AWB69_02081</name>
</gene>
<dbReference type="GO" id="GO:0015141">
    <property type="term" value="F:succinate transmembrane transporter activity"/>
    <property type="evidence" value="ECO:0007669"/>
    <property type="project" value="TreeGrafter"/>
</dbReference>
<organism evidence="11 12">
    <name type="scientific">Caballeronia udeis</name>
    <dbReference type="NCBI Taxonomy" id="1232866"/>
    <lineage>
        <taxon>Bacteria</taxon>
        <taxon>Pseudomonadati</taxon>
        <taxon>Pseudomonadota</taxon>
        <taxon>Betaproteobacteria</taxon>
        <taxon>Burkholderiales</taxon>
        <taxon>Burkholderiaceae</taxon>
        <taxon>Caballeronia</taxon>
    </lineage>
</organism>
<evidence type="ECO:0000256" key="4">
    <source>
        <dbReference type="ARBA" id="ARBA00022692"/>
    </source>
</evidence>
<evidence type="ECO:0000256" key="1">
    <source>
        <dbReference type="ARBA" id="ARBA00004651"/>
    </source>
</evidence>
<dbReference type="PANTHER" id="PTHR42865">
    <property type="entry name" value="PROTON/GLUTAMATE-ASPARTATE SYMPORTER"/>
    <property type="match status" value="1"/>
</dbReference>
<feature type="transmembrane region" description="Helical" evidence="10">
    <location>
        <begin position="218"/>
        <end position="241"/>
    </location>
</feature>
<feature type="transmembrane region" description="Helical" evidence="10">
    <location>
        <begin position="363"/>
        <end position="389"/>
    </location>
</feature>
<feature type="compositionally biased region" description="Polar residues" evidence="9">
    <location>
        <begin position="1"/>
        <end position="10"/>
    </location>
</feature>
<evidence type="ECO:0000256" key="8">
    <source>
        <dbReference type="ARBA" id="ARBA00053346"/>
    </source>
</evidence>
<evidence type="ECO:0000256" key="3">
    <source>
        <dbReference type="ARBA" id="ARBA00022475"/>
    </source>
</evidence>
<dbReference type="PRINTS" id="PR00173">
    <property type="entry name" value="EDTRNSPORT"/>
</dbReference>
<reference evidence="11 12" key="1">
    <citation type="submission" date="2016-01" db="EMBL/GenBank/DDBJ databases">
        <authorList>
            <person name="Oliw E.H."/>
        </authorList>
    </citation>
    <scope>NUCLEOTIDE SEQUENCE [LARGE SCALE GENOMIC DNA]</scope>
    <source>
        <strain evidence="11">LMG 27134</strain>
    </source>
</reference>
<evidence type="ECO:0000313" key="12">
    <source>
        <dbReference type="Proteomes" id="UP000054683"/>
    </source>
</evidence>
<sequence>MPGQPLNQEKSMAVHTETAPHHGPDAEPATARKKTPFYARLGVQIVVGIVLGITLGFVAPKLAVDMKVLGDIFLRLIKMIVAPLVFLNVVLGIVAAGDLKNVGRIGLRALIYFEVVSTIALMVSMVIANLSGVGMGMHLTQSPEAAAAAHAQYGKAGPVSVEHFLLTLFPDNFVGAFANGSLLQVLVISIGFGAAVLMLKQDQRVSVEHALSRMSDCFFKFVDVIMKFAPLGAFGSIAFAIGSSGMNAVISLGYLLIVMYLSLAFFVVVVLGIVLRLYGFNVFRFLRYFKEEIFLLFATASSESALPRLFEKLERLGCSRQSTGLVLPTGYAFNLDGTAVYMSLCVMFIANAYGVPLDLHQQLGLLVIMLITSKGAATVSGGTFIVFAATVTASGMLPIEGLPILFGINRFTSQAVSICNAMGNSVATLVIARSTGEFDESAARSEYQRVFGAAPGKVI</sequence>
<keyword evidence="4 10" id="KW-0812">Transmembrane</keyword>
<evidence type="ECO:0000256" key="6">
    <source>
        <dbReference type="ARBA" id="ARBA00022989"/>
    </source>
</evidence>
<evidence type="ECO:0000256" key="10">
    <source>
        <dbReference type="SAM" id="Phobius"/>
    </source>
</evidence>
<feature type="transmembrane region" description="Helical" evidence="10">
    <location>
        <begin position="72"/>
        <end position="97"/>
    </location>
</feature>
<protein>
    <submittedName>
        <fullName evidence="11">C4-dicarboxylate transporter DctA</fullName>
    </submittedName>
</protein>
<keyword evidence="3" id="KW-1003">Cell membrane</keyword>
<dbReference type="GO" id="GO:0015366">
    <property type="term" value="F:malate:proton symporter activity"/>
    <property type="evidence" value="ECO:0007669"/>
    <property type="project" value="TreeGrafter"/>
</dbReference>
<dbReference type="SUPFAM" id="SSF118215">
    <property type="entry name" value="Proton glutamate symport protein"/>
    <property type="match status" value="1"/>
</dbReference>
<evidence type="ECO:0000256" key="9">
    <source>
        <dbReference type="SAM" id="MobiDB-lite"/>
    </source>
</evidence>
<evidence type="ECO:0000256" key="5">
    <source>
        <dbReference type="ARBA" id="ARBA00022847"/>
    </source>
</evidence>
<feature type="transmembrane region" description="Helical" evidence="10">
    <location>
        <begin position="41"/>
        <end position="60"/>
    </location>
</feature>
<dbReference type="GO" id="GO:0005886">
    <property type="term" value="C:plasma membrane"/>
    <property type="evidence" value="ECO:0007669"/>
    <property type="project" value="UniProtKB-SubCell"/>
</dbReference>
<feature type="transmembrane region" description="Helical" evidence="10">
    <location>
        <begin position="109"/>
        <end position="130"/>
    </location>
</feature>
<dbReference type="Pfam" id="PF00375">
    <property type="entry name" value="SDF"/>
    <property type="match status" value="1"/>
</dbReference>
<feature type="transmembrane region" description="Helical" evidence="10">
    <location>
        <begin position="339"/>
        <end position="357"/>
    </location>
</feature>
<dbReference type="InterPro" id="IPR036458">
    <property type="entry name" value="Na:dicarbo_symporter_sf"/>
</dbReference>
<accession>A0A158G585</accession>
<dbReference type="GO" id="GO:0015138">
    <property type="term" value="F:fumarate transmembrane transporter activity"/>
    <property type="evidence" value="ECO:0007669"/>
    <property type="project" value="TreeGrafter"/>
</dbReference>
<dbReference type="InterPro" id="IPR001991">
    <property type="entry name" value="Na-dicarboxylate_symporter"/>
</dbReference>
<evidence type="ECO:0000256" key="2">
    <source>
        <dbReference type="ARBA" id="ARBA00022448"/>
    </source>
</evidence>
<dbReference type="PANTHER" id="PTHR42865:SF1">
    <property type="entry name" value="AEROBIC C4-DICARBOXYLATE TRANSPORT PROTEIN"/>
    <property type="match status" value="1"/>
</dbReference>
<dbReference type="Proteomes" id="UP000054683">
    <property type="component" value="Unassembled WGS sequence"/>
</dbReference>
<dbReference type="Gene3D" id="1.10.3860.10">
    <property type="entry name" value="Sodium:dicarboxylate symporter"/>
    <property type="match status" value="1"/>
</dbReference>
<feature type="region of interest" description="Disordered" evidence="9">
    <location>
        <begin position="1"/>
        <end position="30"/>
    </location>
</feature>
<keyword evidence="2" id="KW-0813">Transport</keyword>
<dbReference type="FunFam" id="1.10.3860.10:FF:000001">
    <property type="entry name" value="C4-dicarboxylate transport protein"/>
    <property type="match status" value="1"/>
</dbReference>
<feature type="transmembrane region" description="Helical" evidence="10">
    <location>
        <begin position="173"/>
        <end position="197"/>
    </location>
</feature>
<dbReference type="EMBL" id="FCOK02000010">
    <property type="protein sequence ID" value="SAL27274.1"/>
    <property type="molecule type" value="Genomic_DNA"/>
</dbReference>
<name>A0A158G585_9BURK</name>
<keyword evidence="6 10" id="KW-1133">Transmembrane helix</keyword>
<dbReference type="AlphaFoldDB" id="A0A158G585"/>
<dbReference type="GO" id="GO:0070778">
    <property type="term" value="P:L-aspartate transmembrane transport"/>
    <property type="evidence" value="ECO:0007669"/>
    <property type="project" value="TreeGrafter"/>
</dbReference>
<keyword evidence="5" id="KW-0769">Symport</keyword>
<evidence type="ECO:0000256" key="7">
    <source>
        <dbReference type="ARBA" id="ARBA00023136"/>
    </source>
</evidence>
<comment type="function">
    <text evidence="8">Responsible for the transport of dicarboxylates such as succinate, fumarate, and malate from the periplasm across the membrane.</text>
</comment>